<dbReference type="AlphaFoldDB" id="A0A1G8ETH6"/>
<dbReference type="InterPro" id="IPR025091">
    <property type="entry name" value="DUF4019"/>
</dbReference>
<dbReference type="Pfam" id="PF13211">
    <property type="entry name" value="DUF4019"/>
    <property type="match status" value="1"/>
</dbReference>
<evidence type="ECO:0000313" key="2">
    <source>
        <dbReference type="EMBL" id="SDH73145.1"/>
    </source>
</evidence>
<accession>A0A1G8ETH6</accession>
<evidence type="ECO:0000313" key="3">
    <source>
        <dbReference type="Proteomes" id="UP000199705"/>
    </source>
</evidence>
<feature type="chain" id="PRO_5011597593" description="DUF4019 domain-containing protein" evidence="1">
    <location>
        <begin position="24"/>
        <end position="153"/>
    </location>
</feature>
<sequence>MQFIKSFKFVCLMLLTAAITLNGCSFNNTYINREEDKKDGEKVTNKLFELIKAKKYNDTFKLYSNQFWAVTTKDKLLELYTATENKLGDLDSTTVNKWETRRVVGTNPSAEYVFAYNTKHSKYKAVESIRLVKEKDGSIKILAYNINSDGFFK</sequence>
<evidence type="ECO:0000256" key="1">
    <source>
        <dbReference type="SAM" id="SignalP"/>
    </source>
</evidence>
<keyword evidence="1" id="KW-0732">Signal</keyword>
<dbReference type="STRING" id="551996.SAMN05192573_11244"/>
<keyword evidence="3" id="KW-1185">Reference proteome</keyword>
<dbReference type="EMBL" id="FNCG01000012">
    <property type="protein sequence ID" value="SDH73145.1"/>
    <property type="molecule type" value="Genomic_DNA"/>
</dbReference>
<reference evidence="3" key="1">
    <citation type="submission" date="2016-10" db="EMBL/GenBank/DDBJ databases">
        <authorList>
            <person name="Varghese N."/>
            <person name="Submissions S."/>
        </authorList>
    </citation>
    <scope>NUCLEOTIDE SEQUENCE [LARGE SCALE GENOMIC DNA]</scope>
    <source>
        <strain evidence="3">Gh-67</strain>
    </source>
</reference>
<dbReference type="RefSeq" id="WP_091171666.1">
    <property type="nucleotide sequence ID" value="NZ_FNCG01000012.1"/>
</dbReference>
<evidence type="ECO:0008006" key="4">
    <source>
        <dbReference type="Google" id="ProtNLM"/>
    </source>
</evidence>
<feature type="signal peptide" evidence="1">
    <location>
        <begin position="1"/>
        <end position="23"/>
    </location>
</feature>
<proteinExistence type="predicted"/>
<gene>
    <name evidence="2" type="ORF">SAMN05192573_11244</name>
</gene>
<name>A0A1G8ETH6_9SPHI</name>
<organism evidence="2 3">
    <name type="scientific">Mucilaginibacter gossypii</name>
    <dbReference type="NCBI Taxonomy" id="551996"/>
    <lineage>
        <taxon>Bacteria</taxon>
        <taxon>Pseudomonadati</taxon>
        <taxon>Bacteroidota</taxon>
        <taxon>Sphingobacteriia</taxon>
        <taxon>Sphingobacteriales</taxon>
        <taxon>Sphingobacteriaceae</taxon>
        <taxon>Mucilaginibacter</taxon>
    </lineage>
</organism>
<dbReference type="Proteomes" id="UP000199705">
    <property type="component" value="Unassembled WGS sequence"/>
</dbReference>
<protein>
    <recommendedName>
        <fullName evidence="4">DUF4019 domain-containing protein</fullName>
    </recommendedName>
</protein>